<accession>A0A2H9VUY0</accession>
<evidence type="ECO:0000256" key="1">
    <source>
        <dbReference type="SAM" id="Phobius"/>
    </source>
</evidence>
<evidence type="ECO:0000313" key="2">
    <source>
        <dbReference type="EMBL" id="PJJ84618.1"/>
    </source>
</evidence>
<sequence>MKDSKFASLTDEELLAEKAKAKSAAITNAVLCGFIIGIAIYSTYKNGLGLFTFLPLFFVYMMFNSNKKNTGLKDELAARNIKE</sequence>
<reference evidence="2 3" key="1">
    <citation type="submission" date="2017-11" db="EMBL/GenBank/DDBJ databases">
        <title>Genomic Encyclopedia of Archaeal and Bacterial Type Strains, Phase II (KMG-II): From Individual Species to Whole Genera.</title>
        <authorList>
            <person name="Goeker M."/>
        </authorList>
    </citation>
    <scope>NUCLEOTIDE SEQUENCE [LARGE SCALE GENOMIC DNA]</scope>
    <source>
        <strain evidence="2 3">DSM 28175</strain>
    </source>
</reference>
<dbReference type="AlphaFoldDB" id="A0A2H9VUY0"/>
<name>A0A2H9VUY0_9SPHI</name>
<keyword evidence="1" id="KW-1133">Transmembrane helix</keyword>
<feature type="transmembrane region" description="Helical" evidence="1">
    <location>
        <begin position="21"/>
        <end position="41"/>
    </location>
</feature>
<dbReference type="RefSeq" id="WP_100340801.1">
    <property type="nucleotide sequence ID" value="NZ_PGFJ01000001.1"/>
</dbReference>
<gene>
    <name evidence="2" type="ORF">CLV57_1632</name>
</gene>
<keyword evidence="3" id="KW-1185">Reference proteome</keyword>
<evidence type="ECO:0008006" key="4">
    <source>
        <dbReference type="Google" id="ProtNLM"/>
    </source>
</evidence>
<evidence type="ECO:0000313" key="3">
    <source>
        <dbReference type="Proteomes" id="UP000242687"/>
    </source>
</evidence>
<dbReference type="EMBL" id="PGFJ01000001">
    <property type="protein sequence ID" value="PJJ84618.1"/>
    <property type="molecule type" value="Genomic_DNA"/>
</dbReference>
<keyword evidence="1" id="KW-0812">Transmembrane</keyword>
<proteinExistence type="predicted"/>
<feature type="transmembrane region" description="Helical" evidence="1">
    <location>
        <begin position="47"/>
        <end position="63"/>
    </location>
</feature>
<keyword evidence="1" id="KW-0472">Membrane</keyword>
<comment type="caution">
    <text evidence="2">The sequence shown here is derived from an EMBL/GenBank/DDBJ whole genome shotgun (WGS) entry which is preliminary data.</text>
</comment>
<protein>
    <recommendedName>
        <fullName evidence="4">FUSC family protein</fullName>
    </recommendedName>
</protein>
<dbReference type="Proteomes" id="UP000242687">
    <property type="component" value="Unassembled WGS sequence"/>
</dbReference>
<organism evidence="2 3">
    <name type="scientific">Mucilaginibacter auburnensis</name>
    <dbReference type="NCBI Taxonomy" id="1457233"/>
    <lineage>
        <taxon>Bacteria</taxon>
        <taxon>Pseudomonadati</taxon>
        <taxon>Bacteroidota</taxon>
        <taxon>Sphingobacteriia</taxon>
        <taxon>Sphingobacteriales</taxon>
        <taxon>Sphingobacteriaceae</taxon>
        <taxon>Mucilaginibacter</taxon>
    </lineage>
</organism>